<feature type="transmembrane region" description="Helical" evidence="6">
    <location>
        <begin position="103"/>
        <end position="122"/>
    </location>
</feature>
<name>A0A8E0S015_9TREM</name>
<accession>A0A8E0S015</accession>
<dbReference type="PANTHER" id="PTHR44653">
    <property type="entry name" value="DNAJ HOMOLOG SUBFAMILY C MEMBER 1"/>
    <property type="match status" value="1"/>
</dbReference>
<dbReference type="OrthoDB" id="10250354at2759"/>
<keyword evidence="2 7" id="KW-0732">Signal</keyword>
<feature type="signal peptide" evidence="7">
    <location>
        <begin position="1"/>
        <end position="19"/>
    </location>
</feature>
<dbReference type="InterPro" id="IPR052606">
    <property type="entry name" value="DnaJ_domain_protein"/>
</dbReference>
<protein>
    <submittedName>
        <fullName evidence="8">Uncharacterized protein</fullName>
    </submittedName>
</protein>
<evidence type="ECO:0000256" key="3">
    <source>
        <dbReference type="ARBA" id="ARBA00022989"/>
    </source>
</evidence>
<reference evidence="8" key="1">
    <citation type="submission" date="2019-05" db="EMBL/GenBank/DDBJ databases">
        <title>Annotation for the trematode Fasciolopsis buski.</title>
        <authorList>
            <person name="Choi Y.-J."/>
        </authorList>
    </citation>
    <scope>NUCLEOTIDE SEQUENCE</scope>
    <source>
        <strain evidence="8">HT</strain>
        <tissue evidence="8">Whole worm</tissue>
    </source>
</reference>
<sequence>MRGTLVLAVLFALFVGARSWDSMDLQMFDLIEEVKMNFYDYLGIDKVRVRLFLIGYIRLQPVMMSGERIEDCPYNDVLVNGLPDWKTTVYYYRKLRKMSNLELFLLFSILCTVVHYAVLWGVRFEKVLTLEDQLSTVLKRYKARDRKREQIDLQISEELSKVPKPKWHDILPFAICKGTYAFLRLMPTVFSFFKGQISEKIEEHRQLQRELIGELSL</sequence>
<dbReference type="GO" id="GO:0012505">
    <property type="term" value="C:endomembrane system"/>
    <property type="evidence" value="ECO:0007669"/>
    <property type="project" value="UniProtKB-SubCell"/>
</dbReference>
<keyword evidence="4 6" id="KW-0472">Membrane</keyword>
<evidence type="ECO:0000256" key="6">
    <source>
        <dbReference type="SAM" id="Phobius"/>
    </source>
</evidence>
<dbReference type="EMBL" id="LUCM01005617">
    <property type="protein sequence ID" value="KAA0192544.1"/>
    <property type="molecule type" value="Genomic_DNA"/>
</dbReference>
<proteinExistence type="predicted"/>
<comment type="caution">
    <text evidence="8">The sequence shown here is derived from an EMBL/GenBank/DDBJ whole genome shotgun (WGS) entry which is preliminary data.</text>
</comment>
<gene>
    <name evidence="8" type="ORF">FBUS_06298</name>
</gene>
<comment type="subcellular location">
    <subcellularLocation>
        <location evidence="5">Endomembrane system</location>
        <topology evidence="5">Single-pass membrane protein</topology>
    </subcellularLocation>
</comment>
<evidence type="ECO:0000256" key="7">
    <source>
        <dbReference type="SAM" id="SignalP"/>
    </source>
</evidence>
<feature type="chain" id="PRO_5034814440" evidence="7">
    <location>
        <begin position="20"/>
        <end position="217"/>
    </location>
</feature>
<evidence type="ECO:0000256" key="5">
    <source>
        <dbReference type="ARBA" id="ARBA00037847"/>
    </source>
</evidence>
<dbReference type="Proteomes" id="UP000728185">
    <property type="component" value="Unassembled WGS sequence"/>
</dbReference>
<organism evidence="8 9">
    <name type="scientific">Fasciolopsis buskii</name>
    <dbReference type="NCBI Taxonomy" id="27845"/>
    <lineage>
        <taxon>Eukaryota</taxon>
        <taxon>Metazoa</taxon>
        <taxon>Spiralia</taxon>
        <taxon>Lophotrochozoa</taxon>
        <taxon>Platyhelminthes</taxon>
        <taxon>Trematoda</taxon>
        <taxon>Digenea</taxon>
        <taxon>Plagiorchiida</taxon>
        <taxon>Echinostomata</taxon>
        <taxon>Echinostomatoidea</taxon>
        <taxon>Fasciolidae</taxon>
        <taxon>Fasciolopsis</taxon>
    </lineage>
</organism>
<evidence type="ECO:0000256" key="4">
    <source>
        <dbReference type="ARBA" id="ARBA00023136"/>
    </source>
</evidence>
<dbReference type="AlphaFoldDB" id="A0A8E0S015"/>
<keyword evidence="9" id="KW-1185">Reference proteome</keyword>
<keyword evidence="1 6" id="KW-0812">Transmembrane</keyword>
<evidence type="ECO:0000313" key="8">
    <source>
        <dbReference type="EMBL" id="KAA0192544.1"/>
    </source>
</evidence>
<evidence type="ECO:0000256" key="1">
    <source>
        <dbReference type="ARBA" id="ARBA00022692"/>
    </source>
</evidence>
<evidence type="ECO:0000256" key="2">
    <source>
        <dbReference type="ARBA" id="ARBA00022729"/>
    </source>
</evidence>
<evidence type="ECO:0000313" key="9">
    <source>
        <dbReference type="Proteomes" id="UP000728185"/>
    </source>
</evidence>
<keyword evidence="3 6" id="KW-1133">Transmembrane helix</keyword>
<dbReference type="PANTHER" id="PTHR44653:SF2">
    <property type="entry name" value="DNAJ HOMOLOG SUBFAMILY C MEMBER 1"/>
    <property type="match status" value="1"/>
</dbReference>